<dbReference type="KEGG" id="pah:Poras_0092"/>
<evidence type="ECO:0000313" key="4">
    <source>
        <dbReference type="Proteomes" id="UP000006545"/>
    </source>
</evidence>
<gene>
    <name evidence="3" type="ordered locus">Poras_0092</name>
</gene>
<proteinExistence type="predicted"/>
<feature type="compositionally biased region" description="Low complexity" evidence="1">
    <location>
        <begin position="270"/>
        <end position="279"/>
    </location>
</feature>
<evidence type="ECO:0000259" key="2">
    <source>
        <dbReference type="Pfam" id="PF14129"/>
    </source>
</evidence>
<name>F4KL72_PORAD</name>
<dbReference type="Proteomes" id="UP000006545">
    <property type="component" value="Chromosome"/>
</dbReference>
<dbReference type="STRING" id="879243.Poras_0092"/>
<feature type="domain" description="DUF4296" evidence="2">
    <location>
        <begin position="35"/>
        <end position="111"/>
    </location>
</feature>
<reference evidence="4" key="1">
    <citation type="submission" date="2011-04" db="EMBL/GenBank/DDBJ databases">
        <title>The complete genome of Porphyromonas asaccharolytica DSM 20707.</title>
        <authorList>
            <person name="Lucas S."/>
            <person name="Han J."/>
            <person name="Lapidus A."/>
            <person name="Bruce D."/>
            <person name="Goodwin L."/>
            <person name="Pitluck S."/>
            <person name="Peters L."/>
            <person name="Kyrpides N."/>
            <person name="Mavromatis K."/>
            <person name="Ivanova N."/>
            <person name="Ovchinnikova G."/>
            <person name="Pagani I."/>
            <person name="Lu M."/>
            <person name="Detter J.C."/>
            <person name="Tapia R."/>
            <person name="Han C."/>
            <person name="Land M."/>
            <person name="Hauser L."/>
            <person name="Markowitz V."/>
            <person name="Cheng J.-F."/>
            <person name="Hugenholtz P."/>
            <person name="Woyke T."/>
            <person name="Wu D."/>
            <person name="Gronow S."/>
            <person name="Wellnitz S."/>
            <person name="Brambilla E."/>
            <person name="Klenk H.-P."/>
            <person name="Eisen J.A."/>
        </authorList>
    </citation>
    <scope>NUCLEOTIDE SEQUENCE [LARGE SCALE GENOMIC DNA]</scope>
    <source>
        <strain evidence="4">ATCC 25260 / DSM 20707 / VPI 4198</strain>
    </source>
</reference>
<accession>F4KL72</accession>
<protein>
    <recommendedName>
        <fullName evidence="2">DUF4296 domain-containing protein</fullName>
    </recommendedName>
</protein>
<evidence type="ECO:0000256" key="1">
    <source>
        <dbReference type="SAM" id="MobiDB-lite"/>
    </source>
</evidence>
<dbReference type="EMBL" id="CP002689">
    <property type="protein sequence ID" value="AEE12046.1"/>
    <property type="molecule type" value="Genomic_DNA"/>
</dbReference>
<dbReference type="HOGENOM" id="CLU_839013_0_0_10"/>
<dbReference type="InterPro" id="IPR025381">
    <property type="entry name" value="DUF4296"/>
</dbReference>
<organism evidence="3 4">
    <name type="scientific">Porphyromonas asaccharolytica (strain ATCC 25260 / DSM 20707 / BCRC 10618 / CCUG 7834 / JCM 6326 / LMG 13178 / VPI 4198 / B440)</name>
    <name type="common">Bacteroides asaccharolyticus</name>
    <dbReference type="NCBI Taxonomy" id="879243"/>
    <lineage>
        <taxon>Bacteria</taxon>
        <taxon>Pseudomonadati</taxon>
        <taxon>Bacteroidota</taxon>
        <taxon>Bacteroidia</taxon>
        <taxon>Bacteroidales</taxon>
        <taxon>Porphyromonadaceae</taxon>
        <taxon>Porphyromonas</taxon>
    </lineage>
</organism>
<feature type="region of interest" description="Disordered" evidence="1">
    <location>
        <begin position="237"/>
        <end position="257"/>
    </location>
</feature>
<evidence type="ECO:0000313" key="3">
    <source>
        <dbReference type="EMBL" id="AEE12046.1"/>
    </source>
</evidence>
<feature type="compositionally biased region" description="Basic and acidic residues" evidence="1">
    <location>
        <begin position="240"/>
        <end position="249"/>
    </location>
</feature>
<dbReference type="OrthoDB" id="1014342at2"/>
<dbReference type="PROSITE" id="PS51257">
    <property type="entry name" value="PROKAR_LIPOPROTEIN"/>
    <property type="match status" value="1"/>
</dbReference>
<keyword evidence="4" id="KW-1185">Reference proteome</keyword>
<feature type="region of interest" description="Disordered" evidence="1">
    <location>
        <begin position="270"/>
        <end position="294"/>
    </location>
</feature>
<sequence length="331" mass="36334">MRAYSVKVSWLKFGLLSLLLLLLGSGCKKRSWQRIPNDKLEKLLTELYTARGVGQTLYLTSDQQDSIYASILKSHGVSQEDLDSTIYYLSASKARLLQKVIAQSSASIQREVEILERTAGFFQIGLEGDGGNFYSPLPDTLSCRVTPLSTYPVRINKEQSSYLWKVALADIPNLPDTIHQIEIQGLVSGTRLPEQSQMPYIALSKQLDATPPPLAMESVSTQLPIGGAFVLTLGTSTPERTAEPKKDPEPTSSTDSLSKALDSIANGLMDSMSDSMSNSLPASRPLKEPVRTPPHFSVGDTISISIYSLPSDYLGAQSLHFRLQELRIIAR</sequence>
<dbReference type="Pfam" id="PF14129">
    <property type="entry name" value="DUF4296"/>
    <property type="match status" value="1"/>
</dbReference>
<dbReference type="RefSeq" id="WP_013759758.1">
    <property type="nucleotide sequence ID" value="NC_015501.1"/>
</dbReference>
<dbReference type="AlphaFoldDB" id="F4KL72"/>